<protein>
    <recommendedName>
        <fullName evidence="2">Mitochondria-eating protein C-terminal domain-containing protein</fullName>
    </recommendedName>
</protein>
<feature type="region of interest" description="Disordered" evidence="1">
    <location>
        <begin position="154"/>
        <end position="178"/>
    </location>
</feature>
<evidence type="ECO:0000313" key="3">
    <source>
        <dbReference type="EMBL" id="KAL3878822.1"/>
    </source>
</evidence>
<proteinExistence type="predicted"/>
<reference evidence="3 4" key="1">
    <citation type="submission" date="2024-11" db="EMBL/GenBank/DDBJ databases">
        <title>Chromosome-level genome assembly of the freshwater bivalve Anodonta woodiana.</title>
        <authorList>
            <person name="Chen X."/>
        </authorList>
    </citation>
    <scope>NUCLEOTIDE SEQUENCE [LARGE SCALE GENOMIC DNA]</scope>
    <source>
        <strain evidence="3">MN2024</strain>
        <tissue evidence="3">Gills</tissue>
    </source>
</reference>
<name>A0ABD3WXX1_SINWO</name>
<sequence>METDLLVLPDFLKRCTQSEMETFGAGYLEDVWIEFNKLYVEANKYTTFTTYYFDSFLRLLRAKKWSDARDIQRGALQEIKTLIQIIEGQFEQEEQLMLLLQEWKGNRRKSSMRKTFTSPFYVRFGSGRSRDSVDSRDIGIMVRQESLDFVQPSDEYEGVTNGTLTPSTTISGLSNGTSLRTEETISHRISQPTVTDAVVNPQKLSKNFAKNSQKQSKENASDALQPPKKYATNPSTHPKNSSVSFKLRSQDTVRAKMSHSSMTEDKESDIDSSSQRSNGLHNNSKPLAEKIVPQRSMTLAELVTRNQPKYLAECFSNLYNNEYRDALEELQSHGIPENDIIYALLRIVRYAYIHCSKISVVELKRLKEEIKWELSHNQVSPKKDASFQEVLAKRQKENAVQMERKVCKEFLDEDFPQMLIGLDGVDEHNVSLSIFAHNCASIIWWMSVQEPPMYLSWVQDNEHCAFNKEEYKTYTKPGTHVDYCVWPVVYLQKGGPILCRGIAQGKMIT</sequence>
<evidence type="ECO:0000313" key="4">
    <source>
        <dbReference type="Proteomes" id="UP001634394"/>
    </source>
</evidence>
<evidence type="ECO:0000259" key="2">
    <source>
        <dbReference type="Pfam" id="PF16026"/>
    </source>
</evidence>
<feature type="compositionally biased region" description="Polar residues" evidence="1">
    <location>
        <begin position="232"/>
        <end position="244"/>
    </location>
</feature>
<keyword evidence="4" id="KW-1185">Reference proteome</keyword>
<feature type="compositionally biased region" description="Polar residues" evidence="1">
    <location>
        <begin position="160"/>
        <end position="178"/>
    </location>
</feature>
<feature type="domain" description="Mitochondria-eating protein C-terminal" evidence="2">
    <location>
        <begin position="308"/>
        <end position="503"/>
    </location>
</feature>
<feature type="region of interest" description="Disordered" evidence="1">
    <location>
        <begin position="208"/>
        <end position="291"/>
    </location>
</feature>
<dbReference type="InterPro" id="IPR031981">
    <property type="entry name" value="MIEAP_C"/>
</dbReference>
<evidence type="ECO:0000256" key="1">
    <source>
        <dbReference type="SAM" id="MobiDB-lite"/>
    </source>
</evidence>
<dbReference type="Proteomes" id="UP001634394">
    <property type="component" value="Unassembled WGS sequence"/>
</dbReference>
<dbReference type="AlphaFoldDB" id="A0ABD3WXX1"/>
<comment type="caution">
    <text evidence="3">The sequence shown here is derived from an EMBL/GenBank/DDBJ whole genome shotgun (WGS) entry which is preliminary data.</text>
</comment>
<dbReference type="Pfam" id="PF16026">
    <property type="entry name" value="MIEAP"/>
    <property type="match status" value="1"/>
</dbReference>
<feature type="compositionally biased region" description="Polar residues" evidence="1">
    <location>
        <begin position="271"/>
        <end position="285"/>
    </location>
</feature>
<dbReference type="EMBL" id="JBJQND010000004">
    <property type="protein sequence ID" value="KAL3878822.1"/>
    <property type="molecule type" value="Genomic_DNA"/>
</dbReference>
<accession>A0ABD3WXX1</accession>
<organism evidence="3 4">
    <name type="scientific">Sinanodonta woodiana</name>
    <name type="common">Chinese pond mussel</name>
    <name type="synonym">Anodonta woodiana</name>
    <dbReference type="NCBI Taxonomy" id="1069815"/>
    <lineage>
        <taxon>Eukaryota</taxon>
        <taxon>Metazoa</taxon>
        <taxon>Spiralia</taxon>
        <taxon>Lophotrochozoa</taxon>
        <taxon>Mollusca</taxon>
        <taxon>Bivalvia</taxon>
        <taxon>Autobranchia</taxon>
        <taxon>Heteroconchia</taxon>
        <taxon>Palaeoheterodonta</taxon>
        <taxon>Unionida</taxon>
        <taxon>Unionoidea</taxon>
        <taxon>Unionidae</taxon>
        <taxon>Unioninae</taxon>
        <taxon>Sinanodonta</taxon>
    </lineage>
</organism>
<gene>
    <name evidence="3" type="ORF">ACJMK2_031150</name>
</gene>